<dbReference type="OrthoDB" id="9031471at2"/>
<evidence type="ECO:0000313" key="2">
    <source>
        <dbReference type="EMBL" id="OWF65185.1"/>
    </source>
</evidence>
<dbReference type="Gene3D" id="2.30.40.10">
    <property type="entry name" value="Urease, subunit C, domain 1"/>
    <property type="match status" value="1"/>
</dbReference>
<dbReference type="SUPFAM" id="SSF51556">
    <property type="entry name" value="Metallo-dependent hydrolases"/>
    <property type="match status" value="1"/>
</dbReference>
<dbReference type="Gene3D" id="3.10.310.70">
    <property type="match status" value="1"/>
</dbReference>
<dbReference type="Pfam" id="PF07969">
    <property type="entry name" value="Amidohydro_3"/>
    <property type="match status" value="1"/>
</dbReference>
<protein>
    <recommendedName>
        <fullName evidence="1">Amidohydrolase 3 domain-containing protein</fullName>
    </recommendedName>
</protein>
<dbReference type="InterPro" id="IPR013108">
    <property type="entry name" value="Amidohydro_3"/>
</dbReference>
<comment type="caution">
    <text evidence="2">The sequence shown here is derived from an EMBL/GenBank/DDBJ whole genome shotgun (WGS) entry which is preliminary data.</text>
</comment>
<dbReference type="GO" id="GO:0016810">
    <property type="term" value="F:hydrolase activity, acting on carbon-nitrogen (but not peptide) bonds"/>
    <property type="evidence" value="ECO:0007669"/>
    <property type="project" value="InterPro"/>
</dbReference>
<reference evidence="2 3" key="1">
    <citation type="submission" date="2017-03" db="EMBL/GenBank/DDBJ databases">
        <title>New species Polynucleobacter sp. MWH-EgelM1-30-B4.</title>
        <authorList>
            <person name="Hahn M.W."/>
        </authorList>
    </citation>
    <scope>NUCLEOTIDE SEQUENCE [LARGE SCALE GENOMIC DNA]</scope>
    <source>
        <strain evidence="2 3">MWH-EgelM1-30-B4</strain>
    </source>
</reference>
<dbReference type="AlphaFoldDB" id="A0A210RVZ4"/>
<dbReference type="PANTHER" id="PTHR22642">
    <property type="entry name" value="IMIDAZOLONEPROPIONASE"/>
    <property type="match status" value="1"/>
</dbReference>
<keyword evidence="3" id="KW-1185">Reference proteome</keyword>
<dbReference type="InterPro" id="IPR033932">
    <property type="entry name" value="YtcJ-like"/>
</dbReference>
<dbReference type="Gene3D" id="3.20.20.140">
    <property type="entry name" value="Metal-dependent hydrolases"/>
    <property type="match status" value="1"/>
</dbReference>
<sequence length="562" mass="62560">MKIPKIYFSVFLLFIGTQVFADNVSIYFNGDILTMEGDQPQYVEAVVVKGNKIAYVGNLRDSLNQAGINPEVHDLNGQTLLPGFIDAWGHFTLIAQNTLGVNLGYFSKKPPRTTQELIGRLKAEARPFNGWIIGTEYADAFLSDGPLTISELDEAFPNQPVFVNNISTLTGIVNSAGLRKLDITRATKVIQGMIPVNPKTGKLTGELIGMPNLNATTKVFGKYPQALTIETYRKAEKIYASNGFTTAQSYETTIEDIRNMRKAVDLNMISLDLIALPTYDVVDQLLATNPKYPFGVYTKGHVGFKVAGILVSTDGAPQLRLAYFTKPYTDTAGFPKDWRGMTILSQDLIDRYAKLAYEKNIQYYGYSNGDAGIDMSLSAITKAIRETHVTEDRRTVIAHSFFIRDDQLDQYKTNKILPQFMPNHIWMYGDVYKKILGEERAINMVPLNLALTKGIQFGIHNDTPSSGPSALFTIWTAVNRMTYGGDVLGIGERIDPYTALRGFTTVPAYQYKEEMSKGSIAAGKLADMVVLDRNPLKVDPMEIKDIQILKTIKNGKDLYVRP</sequence>
<dbReference type="Proteomes" id="UP000196880">
    <property type="component" value="Unassembled WGS sequence"/>
</dbReference>
<dbReference type="EMBL" id="NAIA01000003">
    <property type="protein sequence ID" value="OWF65185.1"/>
    <property type="molecule type" value="Genomic_DNA"/>
</dbReference>
<proteinExistence type="predicted"/>
<accession>A0A210RVZ4</accession>
<evidence type="ECO:0000259" key="1">
    <source>
        <dbReference type="Pfam" id="PF07969"/>
    </source>
</evidence>
<dbReference type="InterPro" id="IPR011059">
    <property type="entry name" value="Metal-dep_hydrolase_composite"/>
</dbReference>
<feature type="domain" description="Amidohydrolase 3" evidence="1">
    <location>
        <begin position="71"/>
        <end position="556"/>
    </location>
</feature>
<dbReference type="SUPFAM" id="SSF51338">
    <property type="entry name" value="Composite domain of metallo-dependent hydrolases"/>
    <property type="match status" value="1"/>
</dbReference>
<name>A0A210RVZ4_9BURK</name>
<gene>
    <name evidence="2" type="ORF">B6A14_05065</name>
</gene>
<dbReference type="RefSeq" id="WP_087909382.1">
    <property type="nucleotide sequence ID" value="NZ_NAIA01000003.1"/>
</dbReference>
<dbReference type="PANTHER" id="PTHR22642:SF2">
    <property type="entry name" value="PROTEIN LONG AFTER FAR-RED 3"/>
    <property type="match status" value="1"/>
</dbReference>
<evidence type="ECO:0000313" key="3">
    <source>
        <dbReference type="Proteomes" id="UP000196880"/>
    </source>
</evidence>
<organism evidence="2 3">
    <name type="scientific">Polynucleobacter hirudinilacicola</name>
    <dbReference type="NCBI Taxonomy" id="1743166"/>
    <lineage>
        <taxon>Bacteria</taxon>
        <taxon>Pseudomonadati</taxon>
        <taxon>Pseudomonadota</taxon>
        <taxon>Betaproteobacteria</taxon>
        <taxon>Burkholderiales</taxon>
        <taxon>Burkholderiaceae</taxon>
        <taxon>Polynucleobacter</taxon>
    </lineage>
</organism>
<dbReference type="CDD" id="cd01300">
    <property type="entry name" value="YtcJ_like"/>
    <property type="match status" value="1"/>
</dbReference>
<dbReference type="InterPro" id="IPR032466">
    <property type="entry name" value="Metal_Hydrolase"/>
</dbReference>